<dbReference type="HOGENOM" id="CLU_060542_0_1_1"/>
<sequence>MSYARFDSSDRSAWYVGPVSRREAHTLLQGQRCGTFLVRESSTRPGNYVLSVSEDSQVSHYLINSLPKRRFKIGHLEFDHMPALLEFYKTHYLNTTTLIEPVPRYPSPQMGSGSTPTLRTAGGNVEYVWTLYDFLGNDAEDLPFKRGEVLMIIEKPEEQWWTARNRDGRVGMIPVPYVAKLVRASTHGKHGSRNSNTCGIPEPAHAYTQPQTATPQPAVSSTPGAAINSPSTQNGADSAKAIQERVSCAYDKTALALEVGDIVKVTRMNTNGQWEGEVIGRKGLFPVTHVTIIDPQNPDENK</sequence>
<organism evidence="9 10">
    <name type="scientific">Otolemur garnettii</name>
    <name type="common">Small-eared galago</name>
    <name type="synonym">Garnett's greater bushbaby</name>
    <dbReference type="NCBI Taxonomy" id="30611"/>
    <lineage>
        <taxon>Eukaryota</taxon>
        <taxon>Metazoa</taxon>
        <taxon>Chordata</taxon>
        <taxon>Craniata</taxon>
        <taxon>Vertebrata</taxon>
        <taxon>Euteleostomi</taxon>
        <taxon>Mammalia</taxon>
        <taxon>Eutheria</taxon>
        <taxon>Euarchontoglires</taxon>
        <taxon>Primates</taxon>
        <taxon>Strepsirrhini</taxon>
        <taxon>Lorisiformes</taxon>
        <taxon>Galagidae</taxon>
        <taxon>Otolemur</taxon>
    </lineage>
</organism>
<dbReference type="FunFam" id="3.30.505.10:FF:000026">
    <property type="entry name" value="adapter molecule crk isoform X1"/>
    <property type="match status" value="1"/>
</dbReference>
<dbReference type="InterPro" id="IPR000980">
    <property type="entry name" value="SH2"/>
</dbReference>
<dbReference type="PROSITE" id="PS50002">
    <property type="entry name" value="SH3"/>
    <property type="match status" value="2"/>
</dbReference>
<dbReference type="Pfam" id="PF00018">
    <property type="entry name" value="SH3_1"/>
    <property type="match status" value="1"/>
</dbReference>
<evidence type="ECO:0000256" key="3">
    <source>
        <dbReference type="ARBA" id="ARBA00022999"/>
    </source>
</evidence>
<dbReference type="SUPFAM" id="SSF55550">
    <property type="entry name" value="SH2 domain"/>
    <property type="match status" value="1"/>
</dbReference>
<evidence type="ECO:0008006" key="11">
    <source>
        <dbReference type="Google" id="ProtNLM"/>
    </source>
</evidence>
<keyword evidence="10" id="KW-1185">Reference proteome</keyword>
<dbReference type="Gene3D" id="3.30.505.10">
    <property type="entry name" value="SH2 domain"/>
    <property type="match status" value="1"/>
</dbReference>
<dbReference type="GO" id="GO:0030971">
    <property type="term" value="F:receptor tyrosine kinase binding"/>
    <property type="evidence" value="ECO:0007669"/>
    <property type="project" value="TreeGrafter"/>
</dbReference>
<dbReference type="STRING" id="30611.ENSOGAP00000000085"/>
<reference evidence="9" key="3">
    <citation type="submission" date="2025-09" db="UniProtKB">
        <authorList>
            <consortium name="Ensembl"/>
        </authorList>
    </citation>
    <scope>IDENTIFICATION</scope>
</reference>
<dbReference type="InterPro" id="IPR035457">
    <property type="entry name" value="CRK_SH3_N"/>
</dbReference>
<dbReference type="GO" id="GO:0070374">
    <property type="term" value="P:positive regulation of ERK1 and ERK2 cascade"/>
    <property type="evidence" value="ECO:0007669"/>
    <property type="project" value="TreeGrafter"/>
</dbReference>
<name>H0WFQ9_OTOGA</name>
<dbReference type="PANTHER" id="PTHR19969:SF5">
    <property type="entry name" value="CRK-LIKE PROTEIN"/>
    <property type="match status" value="1"/>
</dbReference>
<proteinExistence type="inferred from homology"/>
<dbReference type="Proteomes" id="UP000005225">
    <property type="component" value="Unassembled WGS sequence"/>
</dbReference>
<dbReference type="InterPro" id="IPR051184">
    <property type="entry name" value="Tyrosine-phos_adapter"/>
</dbReference>
<dbReference type="InParanoid" id="H0WFQ9"/>
<dbReference type="SMART" id="SM00326">
    <property type="entry name" value="SH3"/>
    <property type="match status" value="2"/>
</dbReference>
<feature type="compositionally biased region" description="Polar residues" evidence="6">
    <location>
        <begin position="208"/>
        <end position="236"/>
    </location>
</feature>
<dbReference type="InterPro" id="IPR036028">
    <property type="entry name" value="SH3-like_dom_sf"/>
</dbReference>
<dbReference type="AlphaFoldDB" id="H0WFQ9"/>
<dbReference type="GO" id="GO:2000145">
    <property type="term" value="P:regulation of cell motility"/>
    <property type="evidence" value="ECO:0007669"/>
    <property type="project" value="UniProtKB-ARBA"/>
</dbReference>
<dbReference type="CDD" id="cd09926">
    <property type="entry name" value="SH2_CRK_like"/>
    <property type="match status" value="1"/>
</dbReference>
<dbReference type="eggNOG" id="KOG4792">
    <property type="taxonomic scope" value="Eukaryota"/>
</dbReference>
<dbReference type="CDD" id="cd11758">
    <property type="entry name" value="SH3_CRK_N"/>
    <property type="match status" value="1"/>
</dbReference>
<dbReference type="InterPro" id="IPR001452">
    <property type="entry name" value="SH3_domain"/>
</dbReference>
<protein>
    <recommendedName>
        <fullName evidence="11">CRK like proto-oncogene, adaptor protein</fullName>
    </recommendedName>
</protein>
<dbReference type="GO" id="GO:0035591">
    <property type="term" value="F:signaling adaptor activity"/>
    <property type="evidence" value="ECO:0007669"/>
    <property type="project" value="TreeGrafter"/>
</dbReference>
<reference evidence="9" key="2">
    <citation type="submission" date="2025-08" db="UniProtKB">
        <authorList>
            <consortium name="Ensembl"/>
        </authorList>
    </citation>
    <scope>IDENTIFICATION</scope>
</reference>
<evidence type="ECO:0000256" key="6">
    <source>
        <dbReference type="SAM" id="MobiDB-lite"/>
    </source>
</evidence>
<evidence type="ECO:0000313" key="9">
    <source>
        <dbReference type="Ensembl" id="ENSOGAP00000000085.1"/>
    </source>
</evidence>
<accession>H0WFQ9</accession>
<dbReference type="SMART" id="SM00252">
    <property type="entry name" value="SH2"/>
    <property type="match status" value="1"/>
</dbReference>
<dbReference type="EMBL" id="AAQR03181340">
    <property type="status" value="NOT_ANNOTATED_CDS"/>
    <property type="molecule type" value="Genomic_DNA"/>
</dbReference>
<keyword evidence="2 5" id="KW-0728">SH3 domain</keyword>
<dbReference type="SUPFAM" id="SSF50044">
    <property type="entry name" value="SH3-domain"/>
    <property type="match status" value="2"/>
</dbReference>
<dbReference type="PROSITE" id="PS50001">
    <property type="entry name" value="SH2"/>
    <property type="match status" value="1"/>
</dbReference>
<feature type="domain" description="SH3" evidence="8">
    <location>
        <begin position="234"/>
        <end position="295"/>
    </location>
</feature>
<feature type="domain" description="SH3" evidence="8">
    <location>
        <begin position="123"/>
        <end position="183"/>
    </location>
</feature>
<dbReference type="Ensembl" id="ENSOGAT00000000096.1">
    <property type="protein sequence ID" value="ENSOGAP00000000085.1"/>
    <property type="gene ID" value="ENSOGAG00000000097.1"/>
</dbReference>
<evidence type="ECO:0000256" key="4">
    <source>
        <dbReference type="PROSITE-ProRule" id="PRU00191"/>
    </source>
</evidence>
<evidence type="ECO:0000259" key="7">
    <source>
        <dbReference type="PROSITE" id="PS50001"/>
    </source>
</evidence>
<dbReference type="Pfam" id="PF00017">
    <property type="entry name" value="SH2"/>
    <property type="match status" value="1"/>
</dbReference>
<dbReference type="GO" id="GO:0016477">
    <property type="term" value="P:cell migration"/>
    <property type="evidence" value="ECO:0007669"/>
    <property type="project" value="TreeGrafter"/>
</dbReference>
<feature type="region of interest" description="Disordered" evidence="6">
    <location>
        <begin position="185"/>
        <end position="238"/>
    </location>
</feature>
<dbReference type="PRINTS" id="PR00401">
    <property type="entry name" value="SH2DOMAIN"/>
</dbReference>
<feature type="domain" description="SH2" evidence="7">
    <location>
        <begin position="14"/>
        <end position="102"/>
    </location>
</feature>
<dbReference type="GeneTree" id="ENSGT00820000127055"/>
<keyword evidence="3 4" id="KW-0727">SH2 domain</keyword>
<dbReference type="PRINTS" id="PR00452">
    <property type="entry name" value="SH3DOMAIN"/>
</dbReference>
<dbReference type="PANTHER" id="PTHR19969">
    <property type="entry name" value="SH2-SH3 ADAPTOR PROTEIN-RELATED"/>
    <property type="match status" value="1"/>
</dbReference>
<dbReference type="GO" id="GO:0007167">
    <property type="term" value="P:enzyme-linked receptor protein signaling pathway"/>
    <property type="evidence" value="ECO:0007669"/>
    <property type="project" value="TreeGrafter"/>
</dbReference>
<dbReference type="Gene3D" id="2.30.30.40">
    <property type="entry name" value="SH3 Domains"/>
    <property type="match status" value="2"/>
</dbReference>
<dbReference type="GO" id="GO:0005829">
    <property type="term" value="C:cytosol"/>
    <property type="evidence" value="ECO:0007669"/>
    <property type="project" value="UniProtKB-ARBA"/>
</dbReference>
<evidence type="ECO:0000256" key="5">
    <source>
        <dbReference type="PROSITE-ProRule" id="PRU00192"/>
    </source>
</evidence>
<dbReference type="InterPro" id="IPR036860">
    <property type="entry name" value="SH2_dom_sf"/>
</dbReference>
<comment type="similarity">
    <text evidence="1">Belongs to the CRK family.</text>
</comment>
<reference evidence="10" key="1">
    <citation type="submission" date="2011-03" db="EMBL/GenBank/DDBJ databases">
        <title>Version 3 of the genome sequence of Otolemur garnettii (Bushbaby).</title>
        <authorList>
            <consortium name="The Broad Institute Genome Sequencing Platform"/>
            <person name="Di Palma F."/>
            <person name="Johnson J."/>
            <person name="Lander E.S."/>
            <person name="Lindblad-Toh K."/>
            <person name="Jaffe D.B."/>
            <person name="Gnerre S."/>
            <person name="MacCallum I."/>
            <person name="Przybylski D."/>
            <person name="Ribeiro F.J."/>
            <person name="Burton J.N."/>
            <person name="Walker B.J."/>
            <person name="Sharpe T."/>
            <person name="Hall G."/>
        </authorList>
    </citation>
    <scope>NUCLEOTIDE SEQUENCE [LARGE SCALE GENOMIC DNA]</scope>
</reference>
<evidence type="ECO:0000313" key="10">
    <source>
        <dbReference type="Proteomes" id="UP000005225"/>
    </source>
</evidence>
<dbReference type="Pfam" id="PF07653">
    <property type="entry name" value="SH3_2"/>
    <property type="match status" value="1"/>
</dbReference>
<evidence type="ECO:0000256" key="2">
    <source>
        <dbReference type="ARBA" id="ARBA00022443"/>
    </source>
</evidence>
<evidence type="ECO:0000259" key="8">
    <source>
        <dbReference type="PROSITE" id="PS50002"/>
    </source>
</evidence>
<evidence type="ECO:0000256" key="1">
    <source>
        <dbReference type="ARBA" id="ARBA00009756"/>
    </source>
</evidence>